<reference evidence="2 3" key="1">
    <citation type="submission" date="2019-03" db="EMBL/GenBank/DDBJ databases">
        <title>Genomics of glacier-inhabiting Cryobacterium strains.</title>
        <authorList>
            <person name="Liu Q."/>
            <person name="Xin Y.-H."/>
        </authorList>
    </citation>
    <scope>NUCLEOTIDE SEQUENCE [LARGE SCALE GENOMIC DNA]</scope>
    <source>
        <strain evidence="2 3">TMT2-16</strain>
    </source>
</reference>
<keyword evidence="3" id="KW-1185">Reference proteome</keyword>
<proteinExistence type="predicted"/>
<evidence type="ECO:0000256" key="1">
    <source>
        <dbReference type="SAM" id="MobiDB-lite"/>
    </source>
</evidence>
<sequence>MNLNSPRSEHPVNFNDISRKAQEFLKTEKGEKIADKILDGGAAAANKVTGNKHADKIKDARAAADKHLGRGDGPTDRDARGTGPDGR</sequence>
<organism evidence="2 3">
    <name type="scientific">Cryobacterium sandaracinum</name>
    <dbReference type="NCBI Taxonomy" id="1259247"/>
    <lineage>
        <taxon>Bacteria</taxon>
        <taxon>Bacillati</taxon>
        <taxon>Actinomycetota</taxon>
        <taxon>Actinomycetes</taxon>
        <taxon>Micrococcales</taxon>
        <taxon>Microbacteriaceae</taxon>
        <taxon>Cryobacterium</taxon>
    </lineage>
</organism>
<evidence type="ECO:0000313" key="3">
    <source>
        <dbReference type="Proteomes" id="UP000297851"/>
    </source>
</evidence>
<feature type="region of interest" description="Disordered" evidence="1">
    <location>
        <begin position="46"/>
        <end position="87"/>
    </location>
</feature>
<protein>
    <submittedName>
        <fullName evidence="2">Antitoxin</fullName>
    </submittedName>
</protein>
<evidence type="ECO:0000313" key="2">
    <source>
        <dbReference type="EMBL" id="TFD03342.1"/>
    </source>
</evidence>
<feature type="compositionally biased region" description="Basic and acidic residues" evidence="1">
    <location>
        <begin position="52"/>
        <end position="87"/>
    </location>
</feature>
<gene>
    <name evidence="2" type="ORF">E3T25_06935</name>
</gene>
<dbReference type="Proteomes" id="UP000297851">
    <property type="component" value="Unassembled WGS sequence"/>
</dbReference>
<dbReference type="EMBL" id="SOGO01000021">
    <property type="protein sequence ID" value="TFD03342.1"/>
    <property type="molecule type" value="Genomic_DNA"/>
</dbReference>
<comment type="caution">
    <text evidence="2">The sequence shown here is derived from an EMBL/GenBank/DDBJ whole genome shotgun (WGS) entry which is preliminary data.</text>
</comment>
<name>A0ABY2JHD0_9MICO</name>
<accession>A0ABY2JHD0</accession>